<feature type="transmembrane region" description="Helical" evidence="1">
    <location>
        <begin position="252"/>
        <end position="272"/>
    </location>
</feature>
<accession>A0A495IG60</accession>
<protein>
    <submittedName>
        <fullName evidence="2">Uncharacterized protein</fullName>
    </submittedName>
</protein>
<reference evidence="2 3" key="1">
    <citation type="submission" date="2018-10" db="EMBL/GenBank/DDBJ databases">
        <title>Sequencing the genomes of 1000 actinobacteria strains.</title>
        <authorList>
            <person name="Klenk H.-P."/>
        </authorList>
    </citation>
    <scope>NUCLEOTIDE SEQUENCE [LARGE SCALE GENOMIC DNA]</scope>
    <source>
        <strain evidence="2 3">DSM 17894</strain>
    </source>
</reference>
<evidence type="ECO:0000313" key="2">
    <source>
        <dbReference type="EMBL" id="RKR74185.1"/>
    </source>
</evidence>
<dbReference type="EMBL" id="RBKS01000001">
    <property type="protein sequence ID" value="RKR74185.1"/>
    <property type="molecule type" value="Genomic_DNA"/>
</dbReference>
<dbReference type="AlphaFoldDB" id="A0A495IG60"/>
<organism evidence="2 3">
    <name type="scientific">Frondihabitans australicus</name>
    <dbReference type="NCBI Taxonomy" id="386892"/>
    <lineage>
        <taxon>Bacteria</taxon>
        <taxon>Bacillati</taxon>
        <taxon>Actinomycetota</taxon>
        <taxon>Actinomycetes</taxon>
        <taxon>Micrococcales</taxon>
        <taxon>Microbacteriaceae</taxon>
        <taxon>Frondihabitans</taxon>
    </lineage>
</organism>
<name>A0A495IG60_9MICO</name>
<keyword evidence="1" id="KW-1133">Transmembrane helix</keyword>
<comment type="caution">
    <text evidence="2">The sequence shown here is derived from an EMBL/GenBank/DDBJ whole genome shotgun (WGS) entry which is preliminary data.</text>
</comment>
<feature type="transmembrane region" description="Helical" evidence="1">
    <location>
        <begin position="87"/>
        <end position="107"/>
    </location>
</feature>
<gene>
    <name evidence="2" type="ORF">C8E83_1293</name>
</gene>
<dbReference type="OrthoDB" id="5116908at2"/>
<evidence type="ECO:0000313" key="3">
    <source>
        <dbReference type="Proteomes" id="UP000280008"/>
    </source>
</evidence>
<dbReference type="Proteomes" id="UP000280008">
    <property type="component" value="Unassembled WGS sequence"/>
</dbReference>
<feature type="transmembrane region" description="Helical" evidence="1">
    <location>
        <begin position="113"/>
        <end position="132"/>
    </location>
</feature>
<keyword evidence="3" id="KW-1185">Reference proteome</keyword>
<evidence type="ECO:0000256" key="1">
    <source>
        <dbReference type="SAM" id="Phobius"/>
    </source>
</evidence>
<dbReference type="RefSeq" id="WP_121368960.1">
    <property type="nucleotide sequence ID" value="NZ_RBKS01000001.1"/>
</dbReference>
<keyword evidence="1" id="KW-0812">Transmembrane</keyword>
<proteinExistence type="predicted"/>
<keyword evidence="1" id="KW-0472">Membrane</keyword>
<sequence>MTYAPASAPVRPPLRFVVPPGWPEPSPSWVSRNQGWQPPAGWVPPVAAGWPRPAAAPRGWSFWAQEPGAWSSFREPYRRAALSQIRVGAIFMGVGFGVTLLGLLGVLGPVFLILWGPVIFGAIRVVTGLVNLRRADAHARAALASRALQVRSAQDAALYPQYLAETAATRAATGQPAMLLEQLSYALDSEPWGSATPRQATLAPVGGSYGSGSIGGAYGAYGAYGSGYGAVSPWAPPVVEARRSELSVRKRFWIPLASIGAVLIVLVAIGAVTDLSHSPASSAGTGVTDSTGRHWPPNTGNYSLSGVKYEIVDSGPCSTSLGCIQADITAPTACASATITWGFSDAANGDDKAVRASTVTFVAGQTEHVSIPEDSQLEPLKYMFLDSITCA</sequence>